<keyword evidence="1" id="KW-1133">Transmembrane helix</keyword>
<dbReference type="AlphaFoldDB" id="A0A502H171"/>
<comment type="caution">
    <text evidence="2">The sequence shown here is derived from an EMBL/GenBank/DDBJ whole genome shotgun (WGS) entry which is preliminary data.</text>
</comment>
<dbReference type="RefSeq" id="WP_140465820.1">
    <property type="nucleotide sequence ID" value="NZ_RCYZ01000002.1"/>
</dbReference>
<dbReference type="OrthoDB" id="1418911at2"/>
<evidence type="ECO:0000313" key="3">
    <source>
        <dbReference type="Proteomes" id="UP000317646"/>
    </source>
</evidence>
<sequence length="314" mass="33305">MSLYYQPSNKMPLGGAGLFLLGGAAAAAVLALVYIYAIWYIPFIYINVILCGGFGLLLGVVLARLARAGKLRSPLGVGALAALVALVAVYLEWGVYLTMLFNQPEAPAAVAEPGVAAKIVSSAGLSVGSTSFNPSLFARIVADPAGMWSAMRQINETGTWSLKSSTPTGLLLWAIWLVEAAIIVGGAYLVAAAQAHEPFSEATDTWADEETLPHPVGYIAQTADARQAFETGQFHLLTPHVAESELDQFARVKLHCAPNDEACQFLTLENVTAERDKKGKVTQKTTTVVQRLAISRAAYQALKTQFGAPPAAAQ</sequence>
<name>A0A502H171_9BACT</name>
<dbReference type="EMBL" id="RCYZ01000002">
    <property type="protein sequence ID" value="TPG67515.1"/>
    <property type="molecule type" value="Genomic_DNA"/>
</dbReference>
<proteinExistence type="predicted"/>
<keyword evidence="3" id="KW-1185">Reference proteome</keyword>
<feature type="transmembrane region" description="Helical" evidence="1">
    <location>
        <begin position="170"/>
        <end position="191"/>
    </location>
</feature>
<reference evidence="2 3" key="1">
    <citation type="journal article" date="2019" name="Environ. Microbiol.">
        <title>Species interactions and distinct microbial communities in high Arctic permafrost affected cryosols are associated with the CH4 and CO2 gas fluxes.</title>
        <authorList>
            <person name="Altshuler I."/>
            <person name="Hamel J."/>
            <person name="Turney S."/>
            <person name="Magnuson E."/>
            <person name="Levesque R."/>
            <person name="Greer C."/>
            <person name="Whyte L.G."/>
        </authorList>
    </citation>
    <scope>NUCLEOTIDE SEQUENCE [LARGE SCALE GENOMIC DNA]</scope>
    <source>
        <strain evidence="2 3">S9.2P</strain>
    </source>
</reference>
<feature type="transmembrane region" description="Helical" evidence="1">
    <location>
        <begin position="12"/>
        <end position="37"/>
    </location>
</feature>
<keyword evidence="1" id="KW-0812">Transmembrane</keyword>
<evidence type="ECO:0000313" key="2">
    <source>
        <dbReference type="EMBL" id="TPG67515.1"/>
    </source>
</evidence>
<evidence type="ECO:0000256" key="1">
    <source>
        <dbReference type="SAM" id="Phobius"/>
    </source>
</evidence>
<accession>A0A502H171</accession>
<protein>
    <submittedName>
        <fullName evidence="2">Uncharacterized protein</fullName>
    </submittedName>
</protein>
<dbReference type="Proteomes" id="UP000317646">
    <property type="component" value="Unassembled WGS sequence"/>
</dbReference>
<organism evidence="2 3">
    <name type="scientific">Hymenobacter nivis</name>
    <dbReference type="NCBI Taxonomy" id="1850093"/>
    <lineage>
        <taxon>Bacteria</taxon>
        <taxon>Pseudomonadati</taxon>
        <taxon>Bacteroidota</taxon>
        <taxon>Cytophagia</taxon>
        <taxon>Cytophagales</taxon>
        <taxon>Hymenobacteraceae</taxon>
        <taxon>Hymenobacter</taxon>
    </lineage>
</organism>
<gene>
    <name evidence="2" type="ORF">EAH73_07335</name>
</gene>
<feature type="transmembrane region" description="Helical" evidence="1">
    <location>
        <begin position="75"/>
        <end position="96"/>
    </location>
</feature>
<keyword evidence="1" id="KW-0472">Membrane</keyword>
<feature type="transmembrane region" description="Helical" evidence="1">
    <location>
        <begin position="43"/>
        <end position="63"/>
    </location>
</feature>